<sequence>LILHSPAFSSYSEKDFFCFLLKDGVIFTPQKERHQTAEERYKEGRNEVRYPNVDNFDLFNDEDNSQPSQPLLSQSSQSSLLQSSFGAPITPTLARKTFISCKMGDVRPDVEEGKRIAQTLSSVQQSSDLIVRQLMNVIADQSNMIVGLTAAVDSCMARLTQLQKQLTEAVSSVVKKSPEAKLPEETCLAFENLTQLSRIPQLAVLWLDLSNAIFKSVDLNKKMEKWIRTKRGKPDDHVTECTDFFRVYLKEACEPPTLVKRYAVRISDPCTKRSDLRDFPEELVEQLIVLAFAGRHRLRKGGRVRGAEKGESSLDGSRQRNDIRKYVLDANGRLVPAPKVKIIRIGSQPSTSQRTPQDDDEEDDDTAWRKD</sequence>
<reference evidence="3" key="1">
    <citation type="submission" date="2019-09" db="UniProtKB">
        <authorList>
            <consortium name="WormBaseParasite"/>
        </authorList>
    </citation>
    <scope>IDENTIFICATION</scope>
</reference>
<accession>A0A183FZQ9</accession>
<dbReference type="AlphaFoldDB" id="A0A183FZQ9"/>
<dbReference type="WBParaSite" id="HPBE_0001426301-mRNA-1">
    <property type="protein sequence ID" value="HPBE_0001426301-mRNA-1"/>
    <property type="gene ID" value="HPBE_0001426301"/>
</dbReference>
<protein>
    <submittedName>
        <fullName evidence="3">Vacuolar protein sorting-associated protein 53 homolog</fullName>
    </submittedName>
</protein>
<organism evidence="2 3">
    <name type="scientific">Heligmosomoides polygyrus</name>
    <name type="common">Parasitic roundworm</name>
    <dbReference type="NCBI Taxonomy" id="6339"/>
    <lineage>
        <taxon>Eukaryota</taxon>
        <taxon>Metazoa</taxon>
        <taxon>Ecdysozoa</taxon>
        <taxon>Nematoda</taxon>
        <taxon>Chromadorea</taxon>
        <taxon>Rhabditida</taxon>
        <taxon>Rhabditina</taxon>
        <taxon>Rhabditomorpha</taxon>
        <taxon>Strongyloidea</taxon>
        <taxon>Heligmosomidae</taxon>
        <taxon>Heligmosomoides</taxon>
    </lineage>
</organism>
<evidence type="ECO:0000313" key="2">
    <source>
        <dbReference type="Proteomes" id="UP000050761"/>
    </source>
</evidence>
<dbReference type="Proteomes" id="UP000050761">
    <property type="component" value="Unassembled WGS sequence"/>
</dbReference>
<evidence type="ECO:0000313" key="3">
    <source>
        <dbReference type="WBParaSite" id="HPBE_0001426301-mRNA-1"/>
    </source>
</evidence>
<name>A0A183FZQ9_HELPZ</name>
<keyword evidence="2" id="KW-1185">Reference proteome</keyword>
<feature type="region of interest" description="Disordered" evidence="1">
    <location>
        <begin position="340"/>
        <end position="371"/>
    </location>
</feature>
<proteinExistence type="predicted"/>
<evidence type="ECO:0000256" key="1">
    <source>
        <dbReference type="SAM" id="MobiDB-lite"/>
    </source>
</evidence>